<dbReference type="PROSITE" id="PS51470">
    <property type="entry name" value="FG_GAP"/>
    <property type="match status" value="1"/>
</dbReference>
<evidence type="ECO:0000256" key="2">
    <source>
        <dbReference type="ARBA" id="ARBA00022525"/>
    </source>
</evidence>
<accession>A0A6N9HLC0</accession>
<reference evidence="7 8" key="1">
    <citation type="submission" date="2019-12" db="EMBL/GenBank/DDBJ databases">
        <title>Novel species isolated from a subtropical stream in China.</title>
        <authorList>
            <person name="Lu H."/>
        </authorList>
    </citation>
    <scope>NUCLEOTIDE SEQUENCE [LARGE SCALE GENOMIC DNA]</scope>
    <source>
        <strain evidence="7 8">DS3</strain>
    </source>
</reference>
<dbReference type="Gene3D" id="3.30.160.710">
    <property type="match status" value="1"/>
</dbReference>
<evidence type="ECO:0000259" key="6">
    <source>
        <dbReference type="SMART" id="SM00912"/>
    </source>
</evidence>
<dbReference type="NCBIfam" id="TIGR01901">
    <property type="entry name" value="adhes_NPXG"/>
    <property type="match status" value="1"/>
</dbReference>
<evidence type="ECO:0000256" key="5">
    <source>
        <dbReference type="SAM" id="Phobius"/>
    </source>
</evidence>
<dbReference type="Pfam" id="PF18676">
    <property type="entry name" value="MBG_2"/>
    <property type="match status" value="2"/>
</dbReference>
<keyword evidence="3" id="KW-0732">Signal</keyword>
<dbReference type="InterPro" id="IPR011050">
    <property type="entry name" value="Pectin_lyase_fold/virulence"/>
</dbReference>
<gene>
    <name evidence="7" type="ORF">GTP41_20360</name>
</gene>
<dbReference type="InterPro" id="IPR012334">
    <property type="entry name" value="Pectin_lyas_fold"/>
</dbReference>
<keyword evidence="5" id="KW-0472">Membrane</keyword>
<dbReference type="EMBL" id="WWCJ01000017">
    <property type="protein sequence ID" value="MYN04448.1"/>
    <property type="molecule type" value="Genomic_DNA"/>
</dbReference>
<keyword evidence="5" id="KW-0812">Transmembrane</keyword>
<dbReference type="SMART" id="SM00912">
    <property type="entry name" value="Haemagg_act"/>
    <property type="match status" value="1"/>
</dbReference>
<dbReference type="InterPro" id="IPR013519">
    <property type="entry name" value="Int_alpha_beta-p"/>
</dbReference>
<evidence type="ECO:0000256" key="3">
    <source>
        <dbReference type="ARBA" id="ARBA00022729"/>
    </source>
</evidence>
<feature type="transmembrane region" description="Helical" evidence="5">
    <location>
        <begin position="41"/>
        <end position="64"/>
    </location>
</feature>
<proteinExistence type="predicted"/>
<dbReference type="Pfam" id="PF13018">
    <property type="entry name" value="ESPR"/>
    <property type="match status" value="1"/>
</dbReference>
<feature type="compositionally biased region" description="Gly residues" evidence="4">
    <location>
        <begin position="2979"/>
        <end position="2993"/>
    </location>
</feature>
<feature type="domain" description="Filamentous haemagglutinin FhaB/tRNA nuclease CdiA-like TPS" evidence="6">
    <location>
        <begin position="66"/>
        <end position="178"/>
    </location>
</feature>
<protein>
    <submittedName>
        <fullName evidence="7">Filamentous hemagglutinin N-terminal domain-containing protein</fullName>
    </submittedName>
</protein>
<dbReference type="SUPFAM" id="SSF51126">
    <property type="entry name" value="Pectin lyase-like"/>
    <property type="match status" value="1"/>
</dbReference>
<dbReference type="InterPro" id="IPR041286">
    <property type="entry name" value="MBG_2"/>
</dbReference>
<dbReference type="Pfam" id="PF18657">
    <property type="entry name" value="YDG"/>
    <property type="match status" value="18"/>
</dbReference>
<feature type="region of interest" description="Disordered" evidence="4">
    <location>
        <begin position="2960"/>
        <end position="2999"/>
    </location>
</feature>
<evidence type="ECO:0000313" key="8">
    <source>
        <dbReference type="Proteomes" id="UP000448575"/>
    </source>
</evidence>
<dbReference type="Gene3D" id="2.160.20.10">
    <property type="entry name" value="Single-stranded right-handed beta-helix, Pectin lyase-like"/>
    <property type="match status" value="2"/>
</dbReference>
<evidence type="ECO:0000313" key="7">
    <source>
        <dbReference type="EMBL" id="MYN04448.1"/>
    </source>
</evidence>
<dbReference type="PANTHER" id="PTHR12338:SF8">
    <property type="entry name" value="HEME_HEMOPEXIN-BINDING PROTEIN"/>
    <property type="match status" value="1"/>
</dbReference>
<keyword evidence="2" id="KW-0964">Secreted</keyword>
<dbReference type="RefSeq" id="WP_161027411.1">
    <property type="nucleotide sequence ID" value="NZ_WWCJ01000017.1"/>
</dbReference>
<sequence>MHKHASANRFYRLVWSTLHGCWVAVAEGARSHGKGGARRRAAAAMSLLAGSLAGASALAAAPALQASALPTGMQLVAGQAGVSVQGNKMTISQATQQAIMNWQGFDIGANAQVRFNQPNASAVALNRVVGGEATTILGKLSSNGKVFLVNPQGVLFGAGAQVDVGGLVASSLGLSDQSFLSGSYAFRAEGAAGAVRNEGAIRAPGGVVALLAPTVVNSGSISAQGGSVALAAGRAVGLDFRGDGLITVRVEQGALDALAENQGLLQADNGQVLLTARAAEALARSTVNNSGVVQARGLVADGGSIRLVGDGQVYAGTLDASAAKGHGGSVAIEGGRVALDGTLRADGLRGGSVAVKAAGELSNAAELSAAGSAGQGGSIVLASGAGLVENSAASASVRGATDGGSIALLAGGSLLSSGRHDAQGVAGSGGRVDLGGADVRLLGTRVDASGATQGGLVRVGGAFQGGAADPDAPDAQRFSGRWGATAAIANADATFINDSTLLDVSARGAAGQGGTAIVWSEKQTTMLGAIKATGAASGGAVEISGKEDLRYVGLESISLGRGGHLLLDPKNIVIGNYANVWTYDAILGKGFSGGKNQGVSGLDEGDGFGYSVALTSDGKGLAVGAPFDDGLAGAADKNYGAVRLFTFSGDNFSGASLAGTIGHGFTGGSNVNMAASLAGQDMFGSSVALSKTGDVLAVGALGADLAGKVYTFSFGSGFSTPVLKQTISSATYGAGSGFGVSVALNGAGDKLAVGALYANGVELFTGAGGIFGSVGAFSGGTSADAQFGTAVALNEAGTQLAVGAPGENNARGMVYLYNTPFAARSLAGTIGQGGSKANITLREGALFGSALAINDAGTRLVVGEPGNGGLESGGPGPGAVRVFDMGADFASASLTASLGRDYTQGTDISLDLDNYGNFGFAVAINGAGDGLVVGQPFTNSSDGTTAASGAVSVFRLVPAPAAGSLTFNHATAKAHLNASMDAQKLAEALAAGTSITLQANNDITWESGSAINAGGSGNLTLQAGRSIALNSDITMGGTLNAVANASTPAGVVNANRAAGDAAITVGNGNSISADNVNLTIGTGAGQTYSGSGDITIGGTVRGKTVRVVNQGPSAGSDVIINAGGSLVGSGGNGAATVVVVAGGGAGTGTFTNNRGANALQGGADGYYHVYADSPQNVLEGLSGYSKHYNQSYTGSTPSYASGANWFMYKLAPTLTVSAQPATKVYDGSSTLPVFTYNPTGFIDGDVSAGFTGSAAATGFTKNVGTYGLNIGTLASSLGYVINFTGGTLQVTPRQLTVSATGINKVYDGLLSAGVTLGDNRVAGDQLTASAASSVFGDKNAGSGKAVSVSGIALSGTDAGNYTLASTSAATTANITQRTLNVHANAADKVYDGGLAASVTLGDDRVAGDTLSLSSSGAAFGDKNAGTGKAVQVSGIAVAGTDAGNYALASTSAASSAAITPRQLTVGMNVANKVYDGGVAAVASFTDNRLGADVLSVSGSAAFADKNAGNGKTVTASGLALSGADAGNYTLASATASGTAAITPRALALTVTGANKVYDGGTAASVSFGDDRVAGDTLTVAGSASFADKNVGNGKAISVAGIALSGTDAANYSLAGTTAATTGNITPRTLTVGTSGGNKIYDGGTAATVTLTDDRVAGDTLALASGSAAFTDKNAGSGKALSVGGITVGGADAGNYVLASTTATGSADIAARSLAVTAGGVDRTYDGSTAATVTFGDDRVAGDVLAVSGNAAFADKNAGNGKAVNVSGIALSGADAGNYVLASSSAATTANIGKRTLNASATGVDKVYDQGTAASVTLGDDRVAGDLLALTYSGAAFADKNAGSGKSISVSGIALGGTDAGNYTLASSGATANANIDKRTLAVTGVTAANKQYDGSTAASASYTDDRLGGDVLSIGGTAVFADKNAGTGKTVTASGLALSGTDAGNYVLASTSVSTSADITTRTLNIDLAGSNKVYDGTTSVTVAFSDDRVQGDILTVSGSGTFADKHVGTGKTIQVGAVTLAGADAANYTVSGAVATTSGDITRRTLVVNAVGANKVYDGTTAASATLGDDRVAGDVLSVTGGSASFADKNAGSGKALSVSGIALSGADKDNYVLASSTASGSADITARSLTASATGVNRVYDGSTAASVIFGDNRVAGDELALSGNAVFADKNAGNGKAVSVSGISLSGADAGNYTLAGTTASTSANITQRALAVTATAANKAYDQTAAASAVLGDNRVSGDALTLAYGAAAFSDKNAGNGKNVSITGITLGGTDAGNYSLASASASATADITPRALTVNATGSNKVYDGSVAAVVNYADNRLAGDVLSVSGNAVFANKNAGNGKAITVSGLALAGADAANYALTAGSATASGDITQRTLNVSTNGTTKVYDGTVAAQLSFADNRVAGDTLVLSGSGSYADKNAGSGKVVNASGITLGGADAANYQLAATTATGTGSITPRALTVNVTAASKVYDGGTATSVALAGDNRIAGDQLTLAGGSGSFADKNVGNNKAVSLSGVSLSGADAANYTVSVVANSTASITPRALQVSATGIDKVYDGTLAANVAYADNRLSGDSLQVSGNAAFADKNAGQGKAITVSGISLSGADAGNYSVGGGTSTTASITPKALTAIANGSISKVYDGGTAAQLAAGQVGLAGFASGEGASVGALLGQYNSANVQGANSVTAALQGGSVSAGAGTLLSNYVLPANVTLAGSISARQVSIGGVAVASKTYDGTTNGSLSSIGSLSGLVNGEGLVLQAPASVQFENRNAGNGKVVTASGYTLANGSGLASNYVLANSSVTTTGNIAQASLVVRADDQVRAFGNANPALTWTASGLVGGDTAALLGEVLTSTGAGLDAPAGSYAINISGNSLQNYAVSYVNGVLTVARAPQQIENLIGGLVNPAAPMPGQGGGMWAQLGNGGAALVSLPDSSATQDGAQDGSAAGSAAVAGQLAQSIRNGGGTPQQSDNETREYTIGGGSRVMVRGGGVNSAGAPN</sequence>
<dbReference type="GO" id="GO:0005576">
    <property type="term" value="C:extracellular region"/>
    <property type="evidence" value="ECO:0007669"/>
    <property type="project" value="UniProtKB-SubCell"/>
</dbReference>
<dbReference type="Pfam" id="PF05860">
    <property type="entry name" value="TPS"/>
    <property type="match status" value="1"/>
</dbReference>
<keyword evidence="5" id="KW-1133">Transmembrane helix</keyword>
<dbReference type="InterPro" id="IPR050909">
    <property type="entry name" value="Bact_Autotransporter_VF"/>
</dbReference>
<keyword evidence="8" id="KW-1185">Reference proteome</keyword>
<dbReference type="SMART" id="SM00191">
    <property type="entry name" value="Int_alpha"/>
    <property type="match status" value="5"/>
</dbReference>
<dbReference type="InterPro" id="IPR024973">
    <property type="entry name" value="ESPR"/>
</dbReference>
<dbReference type="Proteomes" id="UP000448575">
    <property type="component" value="Unassembled WGS sequence"/>
</dbReference>
<dbReference type="InterPro" id="IPR008638">
    <property type="entry name" value="FhaB/CdiA-like_TPS"/>
</dbReference>
<dbReference type="PANTHER" id="PTHR12338">
    <property type="entry name" value="AUTOTRANSPORTER"/>
    <property type="match status" value="1"/>
</dbReference>
<dbReference type="InterPro" id="IPR041248">
    <property type="entry name" value="YDG"/>
</dbReference>
<organism evidence="7 8">
    <name type="scientific">Pseudoduganella guangdongensis</name>
    <dbReference type="NCBI Taxonomy" id="2692179"/>
    <lineage>
        <taxon>Bacteria</taxon>
        <taxon>Pseudomonadati</taxon>
        <taxon>Pseudomonadota</taxon>
        <taxon>Betaproteobacteria</taxon>
        <taxon>Burkholderiales</taxon>
        <taxon>Oxalobacteraceae</taxon>
        <taxon>Telluria group</taxon>
        <taxon>Pseudoduganella</taxon>
    </lineage>
</organism>
<evidence type="ECO:0000256" key="4">
    <source>
        <dbReference type="SAM" id="MobiDB-lite"/>
    </source>
</evidence>
<comment type="subcellular location">
    <subcellularLocation>
        <location evidence="1">Secreted</location>
    </subcellularLocation>
</comment>
<dbReference type="SUPFAM" id="SSF82171">
    <property type="entry name" value="DPP6 N-terminal domain-like"/>
    <property type="match status" value="1"/>
</dbReference>
<name>A0A6N9HLC0_9BURK</name>
<comment type="caution">
    <text evidence="7">The sequence shown here is derived from an EMBL/GenBank/DDBJ whole genome shotgun (WGS) entry which is preliminary data.</text>
</comment>
<evidence type="ECO:0000256" key="1">
    <source>
        <dbReference type="ARBA" id="ARBA00004613"/>
    </source>
</evidence>